<keyword evidence="3" id="KW-0597">Phosphoprotein</keyword>
<feature type="domain" description="PAC" evidence="9">
    <location>
        <begin position="203"/>
        <end position="255"/>
    </location>
</feature>
<comment type="catalytic activity">
    <reaction evidence="1">
        <text>ATP + protein L-histidine = ADP + protein N-phospho-L-histidine.</text>
        <dbReference type="EC" id="2.7.13.3"/>
    </reaction>
</comment>
<comment type="caution">
    <text evidence="10">The sequence shown here is derived from an EMBL/GenBank/DDBJ whole genome shotgun (WGS) entry which is preliminary data.</text>
</comment>
<dbReference type="PROSITE" id="PS50109">
    <property type="entry name" value="HIS_KIN"/>
    <property type="match status" value="1"/>
</dbReference>
<dbReference type="Gene3D" id="1.10.287.130">
    <property type="match status" value="1"/>
</dbReference>
<dbReference type="PROSITE" id="PS50113">
    <property type="entry name" value="PAC"/>
    <property type="match status" value="1"/>
</dbReference>
<dbReference type="GO" id="GO:0000155">
    <property type="term" value="F:phosphorelay sensor kinase activity"/>
    <property type="evidence" value="ECO:0007669"/>
    <property type="project" value="InterPro"/>
</dbReference>
<keyword evidence="4" id="KW-0808">Transferase</keyword>
<dbReference type="Pfam" id="PF13426">
    <property type="entry name" value="PAS_9"/>
    <property type="match status" value="1"/>
</dbReference>
<dbReference type="PROSITE" id="PS50112">
    <property type="entry name" value="PAS"/>
    <property type="match status" value="2"/>
</dbReference>
<dbReference type="Pfam" id="PF00512">
    <property type="entry name" value="HisKA"/>
    <property type="match status" value="1"/>
</dbReference>
<dbReference type="SMART" id="SM00086">
    <property type="entry name" value="PAC"/>
    <property type="match status" value="1"/>
</dbReference>
<reference evidence="10" key="2">
    <citation type="submission" date="2022-02" db="EMBL/GenBank/DDBJ databases">
        <authorList>
            <person name="Elcheninov A.G."/>
            <person name="Sorokin D.Y."/>
            <person name="Kublanov I.V."/>
        </authorList>
    </citation>
    <scope>NUCLEOTIDE SEQUENCE</scope>
    <source>
        <strain evidence="10">AArc-St2</strain>
    </source>
</reference>
<dbReference type="InterPro" id="IPR013767">
    <property type="entry name" value="PAS_fold"/>
</dbReference>
<dbReference type="NCBIfam" id="TIGR00229">
    <property type="entry name" value="sensory_box"/>
    <property type="match status" value="2"/>
</dbReference>
<dbReference type="Proteomes" id="UP001203207">
    <property type="component" value="Unassembled WGS sequence"/>
</dbReference>
<protein>
    <recommendedName>
        <fullName evidence="2">histidine kinase</fullName>
        <ecNumber evidence="2">2.7.13.3</ecNumber>
    </recommendedName>
</protein>
<dbReference type="SMART" id="SM00388">
    <property type="entry name" value="HisKA"/>
    <property type="match status" value="1"/>
</dbReference>
<evidence type="ECO:0000259" key="7">
    <source>
        <dbReference type="PROSITE" id="PS50109"/>
    </source>
</evidence>
<dbReference type="CDD" id="cd00082">
    <property type="entry name" value="HisKA"/>
    <property type="match status" value="1"/>
</dbReference>
<dbReference type="SMART" id="SM00387">
    <property type="entry name" value="HATPase_c"/>
    <property type="match status" value="1"/>
</dbReference>
<dbReference type="InterPro" id="IPR036890">
    <property type="entry name" value="HATPase_C_sf"/>
</dbReference>
<dbReference type="SUPFAM" id="SSF47384">
    <property type="entry name" value="Homodimeric domain of signal transducing histidine kinase"/>
    <property type="match status" value="1"/>
</dbReference>
<gene>
    <name evidence="10" type="ORF">AArcSt2_00905</name>
</gene>
<evidence type="ECO:0000256" key="3">
    <source>
        <dbReference type="ARBA" id="ARBA00022553"/>
    </source>
</evidence>
<dbReference type="PANTHER" id="PTHR43711:SF1">
    <property type="entry name" value="HISTIDINE KINASE 1"/>
    <property type="match status" value="1"/>
</dbReference>
<dbReference type="GO" id="GO:0006355">
    <property type="term" value="P:regulation of DNA-templated transcription"/>
    <property type="evidence" value="ECO:0007669"/>
    <property type="project" value="InterPro"/>
</dbReference>
<proteinExistence type="predicted"/>
<dbReference type="EMBL" id="JAKRVX010000001">
    <property type="protein sequence ID" value="MCL9815495.1"/>
    <property type="molecule type" value="Genomic_DNA"/>
</dbReference>
<dbReference type="InterPro" id="IPR005467">
    <property type="entry name" value="His_kinase_dom"/>
</dbReference>
<dbReference type="Gene3D" id="3.30.450.20">
    <property type="entry name" value="PAS domain"/>
    <property type="match status" value="2"/>
</dbReference>
<evidence type="ECO:0000259" key="9">
    <source>
        <dbReference type="PROSITE" id="PS50113"/>
    </source>
</evidence>
<evidence type="ECO:0000256" key="6">
    <source>
        <dbReference type="ARBA" id="ARBA00023012"/>
    </source>
</evidence>
<dbReference type="Pfam" id="PF00989">
    <property type="entry name" value="PAS"/>
    <property type="match status" value="1"/>
</dbReference>
<dbReference type="Pfam" id="PF13185">
    <property type="entry name" value="GAF_2"/>
    <property type="match status" value="1"/>
</dbReference>
<dbReference type="SUPFAM" id="SSF55781">
    <property type="entry name" value="GAF domain-like"/>
    <property type="match status" value="1"/>
</dbReference>
<dbReference type="InterPro" id="IPR000700">
    <property type="entry name" value="PAS-assoc_C"/>
</dbReference>
<dbReference type="InterPro" id="IPR036097">
    <property type="entry name" value="HisK_dim/P_sf"/>
</dbReference>
<dbReference type="InterPro" id="IPR000014">
    <property type="entry name" value="PAS"/>
</dbReference>
<dbReference type="InterPro" id="IPR001610">
    <property type="entry name" value="PAC"/>
</dbReference>
<organism evidence="10 11">
    <name type="scientific">Natronocalculus amylovorans</name>
    <dbReference type="NCBI Taxonomy" id="2917812"/>
    <lineage>
        <taxon>Archaea</taxon>
        <taxon>Methanobacteriati</taxon>
        <taxon>Methanobacteriota</taxon>
        <taxon>Stenosarchaea group</taxon>
        <taxon>Halobacteria</taxon>
        <taxon>Halobacteriales</taxon>
        <taxon>Haloferacaceae</taxon>
        <taxon>Natronocalculus</taxon>
    </lineage>
</organism>
<evidence type="ECO:0000256" key="4">
    <source>
        <dbReference type="ARBA" id="ARBA00022679"/>
    </source>
</evidence>
<name>A0AAE3FV33_9EURY</name>
<dbReference type="SUPFAM" id="SSF55785">
    <property type="entry name" value="PYP-like sensor domain (PAS domain)"/>
    <property type="match status" value="2"/>
</dbReference>
<dbReference type="PRINTS" id="PR00344">
    <property type="entry name" value="BCTRLSENSOR"/>
</dbReference>
<dbReference type="Pfam" id="PF02518">
    <property type="entry name" value="HATPase_c"/>
    <property type="match status" value="1"/>
</dbReference>
<feature type="domain" description="PAS" evidence="8">
    <location>
        <begin position="27"/>
        <end position="79"/>
    </location>
</feature>
<sequence>MSSTDFASETSILFQEAPDPIVRYTFVDSEPIILAVNPAFESLFGYGADDVVGQSFDETLVPKTARSNITTLNDRIRSNEQVEDVVTRKTADGVRYFRLRNVRIPNADPPEWFAIYTDLTPEKEREKRLEQYEMLVEAIGDPMYVLDADGKIQTVNRAMTAAIGWSESELIGAFPERFMPEESIKTAAAAITEILKSDEKEWKTVELSVTHADGHTLICEDNLAVITDTGGNFAGSVGVIRDISDRKAYEKTLTALQQTTRELLTASSIDETLDIATTAAWDVLDAPFSTILIHDDEADVLRPTLLTDELNELYETTAERLTFAVGEGLTGSAFESQTPERYSDIQTEPEMAREDPEVRTLLLYPLGEHGVFLFGSPVVDGFDPVDEHFAEILSTTTKAALDTAVNHEELLSRENALERQNERLEAFASVVSHDLRNPLNIAQGYLDLVEMETDPQKQQQFVTQTQEALDRIERLVENLLTIAREGKQIEDPVPLALESIAQAAKETVGVPSERFTTETLPAIEGDPSRVQQLFENLLSNAVTHGGETVTVTVGTLRETDRSGFYVADDGPGIDESLIDSVFEWGVTSERSGTGLGLAIVSDIAEAHGWNVVVTNDDGARFEFWF</sequence>
<dbReference type="PANTHER" id="PTHR43711">
    <property type="entry name" value="TWO-COMPONENT HISTIDINE KINASE"/>
    <property type="match status" value="1"/>
</dbReference>
<evidence type="ECO:0000259" key="8">
    <source>
        <dbReference type="PROSITE" id="PS50112"/>
    </source>
</evidence>
<dbReference type="InterPro" id="IPR029016">
    <property type="entry name" value="GAF-like_dom_sf"/>
</dbReference>
<keyword evidence="6" id="KW-0902">Two-component regulatory system</keyword>
<evidence type="ECO:0000313" key="11">
    <source>
        <dbReference type="Proteomes" id="UP001203207"/>
    </source>
</evidence>
<dbReference type="InterPro" id="IPR035965">
    <property type="entry name" value="PAS-like_dom_sf"/>
</dbReference>
<dbReference type="Gene3D" id="3.30.565.10">
    <property type="entry name" value="Histidine kinase-like ATPase, C-terminal domain"/>
    <property type="match status" value="1"/>
</dbReference>
<evidence type="ECO:0000313" key="10">
    <source>
        <dbReference type="EMBL" id="MCL9815495.1"/>
    </source>
</evidence>
<dbReference type="InterPro" id="IPR003661">
    <property type="entry name" value="HisK_dim/P_dom"/>
</dbReference>
<dbReference type="InterPro" id="IPR004358">
    <property type="entry name" value="Sig_transdc_His_kin-like_C"/>
</dbReference>
<feature type="domain" description="PAS" evidence="8">
    <location>
        <begin position="128"/>
        <end position="198"/>
    </location>
</feature>
<evidence type="ECO:0000256" key="5">
    <source>
        <dbReference type="ARBA" id="ARBA00022777"/>
    </source>
</evidence>
<evidence type="ECO:0000256" key="2">
    <source>
        <dbReference type="ARBA" id="ARBA00012438"/>
    </source>
</evidence>
<feature type="domain" description="Histidine kinase" evidence="7">
    <location>
        <begin position="430"/>
        <end position="625"/>
    </location>
</feature>
<dbReference type="Gene3D" id="3.30.450.40">
    <property type="match status" value="1"/>
</dbReference>
<keyword evidence="11" id="KW-1185">Reference proteome</keyword>
<dbReference type="EC" id="2.7.13.3" evidence="2"/>
<dbReference type="InterPro" id="IPR050736">
    <property type="entry name" value="Sensor_HK_Regulatory"/>
</dbReference>
<dbReference type="CDD" id="cd00130">
    <property type="entry name" value="PAS"/>
    <property type="match status" value="2"/>
</dbReference>
<evidence type="ECO:0000256" key="1">
    <source>
        <dbReference type="ARBA" id="ARBA00000085"/>
    </source>
</evidence>
<dbReference type="RefSeq" id="WP_250582293.1">
    <property type="nucleotide sequence ID" value="NZ_JAKRVX010000001.1"/>
</dbReference>
<accession>A0AAE3FV33</accession>
<dbReference type="SMART" id="SM00091">
    <property type="entry name" value="PAS"/>
    <property type="match status" value="2"/>
</dbReference>
<dbReference type="InterPro" id="IPR003594">
    <property type="entry name" value="HATPase_dom"/>
</dbReference>
<keyword evidence="5" id="KW-0418">Kinase</keyword>
<dbReference type="SUPFAM" id="SSF55874">
    <property type="entry name" value="ATPase domain of HSP90 chaperone/DNA topoisomerase II/histidine kinase"/>
    <property type="match status" value="1"/>
</dbReference>
<reference evidence="10" key="1">
    <citation type="journal article" date="2022" name="Syst. Appl. Microbiol.">
        <title>Natronocalculus amylovorans gen. nov., sp. nov., and Natranaeroarchaeum aerophilus sp. nov., dominant culturable amylolytic natronoarchaea from hypersaline soda lakes in southwestern Siberia.</title>
        <authorList>
            <person name="Sorokin D.Y."/>
            <person name="Elcheninov A.G."/>
            <person name="Khizhniak T.V."/>
            <person name="Koenen M."/>
            <person name="Bale N.J."/>
            <person name="Damste J.S.S."/>
            <person name="Kublanov I.V."/>
        </authorList>
    </citation>
    <scope>NUCLEOTIDE SEQUENCE</scope>
    <source>
        <strain evidence="10">AArc-St2</strain>
    </source>
</reference>
<dbReference type="AlphaFoldDB" id="A0AAE3FV33"/>
<dbReference type="InterPro" id="IPR003018">
    <property type="entry name" value="GAF"/>
</dbReference>